<dbReference type="InterPro" id="IPR009197">
    <property type="entry name" value="MlrC"/>
</dbReference>
<dbReference type="InterPro" id="IPR010799">
    <property type="entry name" value="MlrC_C"/>
</dbReference>
<evidence type="ECO:0000313" key="3">
    <source>
        <dbReference type="EMBL" id="CAB4617917.1"/>
    </source>
</evidence>
<dbReference type="EMBL" id="CAEZUX010000093">
    <property type="protein sequence ID" value="CAB4617917.1"/>
    <property type="molecule type" value="Genomic_DNA"/>
</dbReference>
<feature type="domain" description="Microcystin LR degradation protein MlrC C-terminal" evidence="1">
    <location>
        <begin position="301"/>
        <end position="475"/>
    </location>
</feature>
<dbReference type="Pfam" id="PF07171">
    <property type="entry name" value="MlrC_C"/>
    <property type="match status" value="1"/>
</dbReference>
<feature type="domain" description="Microcystin LR degradation protein MlrC N-terminal" evidence="2">
    <location>
        <begin position="2"/>
        <end position="288"/>
    </location>
</feature>
<proteinExistence type="predicted"/>
<dbReference type="InterPro" id="IPR015995">
    <property type="entry name" value="MlrC_N"/>
</dbReference>
<name>A0A6J6HZL1_9ZZZZ</name>
<reference evidence="3" key="1">
    <citation type="submission" date="2020-05" db="EMBL/GenBank/DDBJ databases">
        <authorList>
            <person name="Chiriac C."/>
            <person name="Salcher M."/>
            <person name="Ghai R."/>
            <person name="Kavagutti S V."/>
        </authorList>
    </citation>
    <scope>NUCLEOTIDE SEQUENCE</scope>
</reference>
<evidence type="ECO:0000259" key="2">
    <source>
        <dbReference type="Pfam" id="PF07364"/>
    </source>
</evidence>
<dbReference type="AlphaFoldDB" id="A0A6J6HZL1"/>
<organism evidence="3">
    <name type="scientific">freshwater metagenome</name>
    <dbReference type="NCBI Taxonomy" id="449393"/>
    <lineage>
        <taxon>unclassified sequences</taxon>
        <taxon>metagenomes</taxon>
        <taxon>ecological metagenomes</taxon>
    </lineage>
</organism>
<dbReference type="Pfam" id="PF07364">
    <property type="entry name" value="DUF1485"/>
    <property type="match status" value="1"/>
</dbReference>
<sequence>MRFAIASLSHETNTYAVDVTGYTERHHFNVKYGSELLRFTGMRTFLGGMIDECNRREIEIVPIFSAIAPPSGTIKTDVYLEFRETILKGLQENPDIDALVLEIHGAGVADGFPDMEGDLITAIREVVGPTLPVTAALDLHGNISLAMTTQFTALFGNHLYPHTDSADRGAEAVSAAVNAVDGITTPVTELVSLPILLQPSTTDEGFPAAEMNKICRTIESRPGVIDCTVFHGFPFTDTADVGVHVVCTTDNDRTLAKECANEIAQWIWDSRERFTTESHTPDSAMLAAASLIADSKRPIVINDTSDNPGGGTPGDGTHLLGAMLEHQIPGSAFAMLCDPAAVKEAISAGVGNSIELSIGGRHGSLHGPPLKVQAKIRTISDGRIVLTHMMRGYPLNVGPAVGIKVGEVDIILTSQPSQTFDSEIFKLHGIDTSACSVIGLKSSAHFRAGFNQIAAEILCADSPGLTTLDVTNFAHSAYPGKLWPTDPDTEWTHS</sequence>
<gene>
    <name evidence="3" type="ORF">UFOPK1874_00837</name>
</gene>
<dbReference type="PIRSF" id="PIRSF012702">
    <property type="entry name" value="UCP012702"/>
    <property type="match status" value="1"/>
</dbReference>
<evidence type="ECO:0000259" key="1">
    <source>
        <dbReference type="Pfam" id="PF07171"/>
    </source>
</evidence>
<accession>A0A6J6HZL1</accession>
<protein>
    <submittedName>
        <fullName evidence="3">Unannotated protein</fullName>
    </submittedName>
</protein>